<dbReference type="GeneID" id="36336056"/>
<evidence type="ECO:0000313" key="1">
    <source>
        <dbReference type="EMBL" id="EUB65072.1"/>
    </source>
</evidence>
<accession>W6V281</accession>
<dbReference type="EMBL" id="APAU02000001">
    <property type="protein sequence ID" value="EUB65072.1"/>
    <property type="molecule type" value="Genomic_DNA"/>
</dbReference>
<name>W6V281_ECHGR</name>
<organism evidence="1 2">
    <name type="scientific">Echinococcus granulosus</name>
    <name type="common">Hydatid tapeworm</name>
    <dbReference type="NCBI Taxonomy" id="6210"/>
    <lineage>
        <taxon>Eukaryota</taxon>
        <taxon>Metazoa</taxon>
        <taxon>Spiralia</taxon>
        <taxon>Lophotrochozoa</taxon>
        <taxon>Platyhelminthes</taxon>
        <taxon>Cestoda</taxon>
        <taxon>Eucestoda</taxon>
        <taxon>Cyclophyllidea</taxon>
        <taxon>Taeniidae</taxon>
        <taxon>Echinococcus</taxon>
        <taxon>Echinococcus granulosus group</taxon>
    </lineage>
</organism>
<proteinExistence type="predicted"/>
<reference evidence="1 2" key="1">
    <citation type="journal article" date="2013" name="Nat. Genet.">
        <title>The genome of the hydatid tapeworm Echinococcus granulosus.</title>
        <authorList>
            <person name="Zheng H."/>
            <person name="Zhang W."/>
            <person name="Zhang L."/>
            <person name="Zhang Z."/>
            <person name="Li J."/>
            <person name="Lu G."/>
            <person name="Zhu Y."/>
            <person name="Wang Y."/>
            <person name="Huang Y."/>
            <person name="Liu J."/>
            <person name="Kang H."/>
            <person name="Chen J."/>
            <person name="Wang L."/>
            <person name="Chen A."/>
            <person name="Yu S."/>
            <person name="Gao Z."/>
            <person name="Jin L."/>
            <person name="Gu W."/>
            <person name="Wang Z."/>
            <person name="Zhao L."/>
            <person name="Shi B."/>
            <person name="Wen H."/>
            <person name="Lin R."/>
            <person name="Jones M.K."/>
            <person name="Brejova B."/>
            <person name="Vinar T."/>
            <person name="Zhao G."/>
            <person name="McManus D.P."/>
            <person name="Chen Z."/>
            <person name="Zhou Y."/>
            <person name="Wang S."/>
        </authorList>
    </citation>
    <scope>NUCLEOTIDE SEQUENCE [LARGE SCALE GENOMIC DNA]</scope>
</reference>
<sequence>MTKKPNPNALFVLKAGFWDMFASCLSHNAIAYYDFCVIKEQNIVGVLQKSSLNNMEIFNVLHINQVASLISILPQQNHTLGMGSLLTPNLRWVVDLCGVNNLCKCIDTFALFFSLIVVHFESRSMQDNILSIFSLKMKPDLGERVSSRTWKFREPSPSDRDMGKLTIYCFERSTTEHFHLYYMIIISIRTDIQTFIEYEKSNAFLNLFFTYGKWLINMRCLIKRRKMSKKLQYSFHCLSILWTEIFRRCHFNLFDQFPLSICENLVQLQRPPHNKDHFTKHNSSKIVSCICILVKIITDICCETSISKVAKRQILNSRIS</sequence>
<evidence type="ECO:0000313" key="2">
    <source>
        <dbReference type="Proteomes" id="UP000019149"/>
    </source>
</evidence>
<protein>
    <submittedName>
        <fullName evidence="1">Uncharacterized protein</fullName>
    </submittedName>
</protein>
<dbReference type="CTD" id="36336056"/>
<dbReference type="Proteomes" id="UP000019149">
    <property type="component" value="Unassembled WGS sequence"/>
</dbReference>
<dbReference type="RefSeq" id="XP_024356268.1">
    <property type="nucleotide sequence ID" value="XM_024489590.1"/>
</dbReference>
<keyword evidence="2" id="KW-1185">Reference proteome</keyword>
<comment type="caution">
    <text evidence="1">The sequence shown here is derived from an EMBL/GenBank/DDBJ whole genome shotgun (WGS) entry which is preliminary data.</text>
</comment>
<dbReference type="KEGG" id="egl:EGR_00341"/>
<dbReference type="AlphaFoldDB" id="W6V281"/>
<gene>
    <name evidence="1" type="ORF">EGR_00341</name>
</gene>